<name>A0AAN9R8C7_PHACN</name>
<keyword evidence="2" id="KW-1185">Reference proteome</keyword>
<sequence length="172" mass="19330">MIIYGFPHHLMVKMMTQKEISLHMMMRMMILVIRAMFSSCSSLSNMFPGKEKHNDGNKALVSQLLQGVGINVGKENDSEDWLDIVATPSVSSRTKLGDETLMYTALASCTYSQAINLGDARASEFGRVLNAFGPRNIENVEWPIMEFDDEWLFKPSRTLSGQLGPIMEFDAE</sequence>
<gene>
    <name evidence="1" type="ORF">VNO80_16817</name>
</gene>
<evidence type="ECO:0000313" key="1">
    <source>
        <dbReference type="EMBL" id="KAK7357528.1"/>
    </source>
</evidence>
<accession>A0AAN9R8C7</accession>
<proteinExistence type="predicted"/>
<comment type="caution">
    <text evidence="1">The sequence shown here is derived from an EMBL/GenBank/DDBJ whole genome shotgun (WGS) entry which is preliminary data.</text>
</comment>
<dbReference type="EMBL" id="JAYMYR010000006">
    <property type="protein sequence ID" value="KAK7357528.1"/>
    <property type="molecule type" value="Genomic_DNA"/>
</dbReference>
<dbReference type="Proteomes" id="UP001374584">
    <property type="component" value="Unassembled WGS sequence"/>
</dbReference>
<protein>
    <submittedName>
        <fullName evidence="1">Uncharacterized protein</fullName>
    </submittedName>
</protein>
<reference evidence="1 2" key="1">
    <citation type="submission" date="2024-01" db="EMBL/GenBank/DDBJ databases">
        <title>The genomes of 5 underutilized Papilionoideae crops provide insights into root nodulation and disease resistanc.</title>
        <authorList>
            <person name="Jiang F."/>
        </authorList>
    </citation>
    <scope>NUCLEOTIDE SEQUENCE [LARGE SCALE GENOMIC DNA]</scope>
    <source>
        <strain evidence="1">JINMINGXINNONG_FW02</strain>
        <tissue evidence="1">Leaves</tissue>
    </source>
</reference>
<dbReference type="AlphaFoldDB" id="A0AAN9R8C7"/>
<organism evidence="1 2">
    <name type="scientific">Phaseolus coccineus</name>
    <name type="common">Scarlet runner bean</name>
    <name type="synonym">Phaseolus multiflorus</name>
    <dbReference type="NCBI Taxonomy" id="3886"/>
    <lineage>
        <taxon>Eukaryota</taxon>
        <taxon>Viridiplantae</taxon>
        <taxon>Streptophyta</taxon>
        <taxon>Embryophyta</taxon>
        <taxon>Tracheophyta</taxon>
        <taxon>Spermatophyta</taxon>
        <taxon>Magnoliopsida</taxon>
        <taxon>eudicotyledons</taxon>
        <taxon>Gunneridae</taxon>
        <taxon>Pentapetalae</taxon>
        <taxon>rosids</taxon>
        <taxon>fabids</taxon>
        <taxon>Fabales</taxon>
        <taxon>Fabaceae</taxon>
        <taxon>Papilionoideae</taxon>
        <taxon>50 kb inversion clade</taxon>
        <taxon>NPAAA clade</taxon>
        <taxon>indigoferoid/millettioid clade</taxon>
        <taxon>Phaseoleae</taxon>
        <taxon>Phaseolus</taxon>
    </lineage>
</organism>
<evidence type="ECO:0000313" key="2">
    <source>
        <dbReference type="Proteomes" id="UP001374584"/>
    </source>
</evidence>